<dbReference type="Proteomes" id="UP000317494">
    <property type="component" value="Unassembled WGS sequence"/>
</dbReference>
<accession>A0A507CV75</accession>
<protein>
    <submittedName>
        <fullName evidence="1">Uncharacterized protein</fullName>
    </submittedName>
</protein>
<reference evidence="1 2" key="1">
    <citation type="journal article" date="2019" name="Sci. Rep.">
        <title>Comparative genomics of chytrid fungi reveal insights into the obligate biotrophic and pathogenic lifestyle of Synchytrium endobioticum.</title>
        <authorList>
            <person name="van de Vossenberg B.T.L.H."/>
            <person name="Warris S."/>
            <person name="Nguyen H.D.T."/>
            <person name="van Gent-Pelzer M.P.E."/>
            <person name="Joly D.L."/>
            <person name="van de Geest H.C."/>
            <person name="Bonants P.J.M."/>
            <person name="Smith D.S."/>
            <person name="Levesque C.A."/>
            <person name="van der Lee T.A.J."/>
        </authorList>
    </citation>
    <scope>NUCLEOTIDE SEQUENCE [LARGE SCALE GENOMIC DNA]</scope>
    <source>
        <strain evidence="1 2">MB42</strain>
    </source>
</reference>
<evidence type="ECO:0000313" key="2">
    <source>
        <dbReference type="Proteomes" id="UP000317494"/>
    </source>
</evidence>
<dbReference type="AlphaFoldDB" id="A0A507CV75"/>
<comment type="caution">
    <text evidence="1">The sequence shown here is derived from an EMBL/GenBank/DDBJ whole genome shotgun (WGS) entry which is preliminary data.</text>
</comment>
<name>A0A507CV75_9FUNG</name>
<proteinExistence type="predicted"/>
<dbReference type="EMBL" id="QEAN01000210">
    <property type="protein sequence ID" value="TPX43104.1"/>
    <property type="molecule type" value="Genomic_DNA"/>
</dbReference>
<organism evidence="1 2">
    <name type="scientific">Synchytrium endobioticum</name>
    <dbReference type="NCBI Taxonomy" id="286115"/>
    <lineage>
        <taxon>Eukaryota</taxon>
        <taxon>Fungi</taxon>
        <taxon>Fungi incertae sedis</taxon>
        <taxon>Chytridiomycota</taxon>
        <taxon>Chytridiomycota incertae sedis</taxon>
        <taxon>Chytridiomycetes</taxon>
        <taxon>Synchytriales</taxon>
        <taxon>Synchytriaceae</taxon>
        <taxon>Synchytrium</taxon>
    </lineage>
</organism>
<evidence type="ECO:0000313" key="1">
    <source>
        <dbReference type="EMBL" id="TPX43104.1"/>
    </source>
</evidence>
<keyword evidence="2" id="KW-1185">Reference proteome</keyword>
<gene>
    <name evidence="1" type="ORF">SeMB42_g04855</name>
</gene>
<sequence>MLTVLMKKLAADIDTVFGNQIGGMLPLLKERVVEVVGEEGRLAIEYIEGWVDESLQKDPPIPPPPVQVFYEINRLLLSCAMYVIERKTVKLL</sequence>
<dbReference type="VEuPathDB" id="FungiDB:SeMB42_g04855"/>